<accession>A0A6M0SS50</accession>
<gene>
    <name evidence="3" type="ORF">EXM65_08415</name>
</gene>
<dbReference type="CDD" id="cd09726">
    <property type="entry name" value="RAMP_I_III"/>
    <property type="match status" value="2"/>
</dbReference>
<evidence type="ECO:0000256" key="1">
    <source>
        <dbReference type="ARBA" id="ARBA00023118"/>
    </source>
</evidence>
<dbReference type="EMBL" id="SGKU01000019">
    <property type="protein sequence ID" value="NFA42595.1"/>
    <property type="molecule type" value="Genomic_DNA"/>
</dbReference>
<evidence type="ECO:0000313" key="3">
    <source>
        <dbReference type="EMBL" id="NFA42595.1"/>
    </source>
</evidence>
<proteinExistence type="predicted"/>
<dbReference type="PANTHER" id="PTHR35579">
    <property type="entry name" value="CRISPR SYSTEM CMS ENDORIBONUCLEASE CSM3"/>
    <property type="match status" value="1"/>
</dbReference>
<dbReference type="PANTHER" id="PTHR35579:SF3">
    <property type="entry name" value="CRISPR SYSTEM CMS ENDORIBONUCLEASE CSM3"/>
    <property type="match status" value="1"/>
</dbReference>
<comment type="caution">
    <text evidence="3">The sequence shown here is derived from an EMBL/GenBank/DDBJ whole genome shotgun (WGS) entry which is preliminary data.</text>
</comment>
<evidence type="ECO:0000259" key="2">
    <source>
        <dbReference type="Pfam" id="PF03787"/>
    </source>
</evidence>
<feature type="domain" description="CRISPR type III-associated protein" evidence="2">
    <location>
        <begin position="15"/>
        <end position="178"/>
    </location>
</feature>
<dbReference type="Pfam" id="PF03787">
    <property type="entry name" value="RAMPs"/>
    <property type="match status" value="2"/>
</dbReference>
<dbReference type="InterPro" id="IPR052216">
    <property type="entry name" value="CRISPR_Csm3_endoribonuclease"/>
</dbReference>
<organism evidence="3 4">
    <name type="scientific">Clostridium botulinum</name>
    <dbReference type="NCBI Taxonomy" id="1491"/>
    <lineage>
        <taxon>Bacteria</taxon>
        <taxon>Bacillati</taxon>
        <taxon>Bacillota</taxon>
        <taxon>Clostridia</taxon>
        <taxon>Eubacteriales</taxon>
        <taxon>Clostridiaceae</taxon>
        <taxon>Clostridium</taxon>
    </lineage>
</organism>
<name>A0A6M0SS50_CLOBO</name>
<reference evidence="3 4" key="1">
    <citation type="submission" date="2019-02" db="EMBL/GenBank/DDBJ databases">
        <title>Genome sequencing of Clostridium botulinum clinical isolates.</title>
        <authorList>
            <person name="Brunt J."/>
            <person name="Van Vliet A.H.M."/>
            <person name="Stringer S.C."/>
            <person name="Grant K.A."/>
            <person name="Carter A.C."/>
            <person name="Peck M.W."/>
        </authorList>
    </citation>
    <scope>NUCLEOTIDE SEQUENCE [LARGE SCALE GENOMIC DNA]</scope>
    <source>
        <strain evidence="3 4">H113700579</strain>
    </source>
</reference>
<feature type="domain" description="CRISPR type III-associated protein" evidence="2">
    <location>
        <begin position="267"/>
        <end position="414"/>
    </location>
</feature>
<evidence type="ECO:0000313" key="4">
    <source>
        <dbReference type="Proteomes" id="UP000472355"/>
    </source>
</evidence>
<dbReference type="GO" id="GO:0051607">
    <property type="term" value="P:defense response to virus"/>
    <property type="evidence" value="ECO:0007669"/>
    <property type="project" value="UniProtKB-KW"/>
</dbReference>
<keyword evidence="1" id="KW-0051">Antiviral defense</keyword>
<sequence length="453" mass="52390">MSNINRIKQYLINVKNISPLRIGNGEHEGTDVLLYDNHAVINGTTLSGLFREFFKKDKNSKEYELVFPKSDDNHKKDISKIYFYDSISKEEIKAKDLSSRNHIRIDERLGSTVENHLFNEYHIIEGKTFKLFFEVRGLDLDEKVYKTLCTYLERFITNIAKGKISIGSKSTFGFGQFKCLEEGNKDESKLYFKEYDLSKEEELDNYLDFNMKSLKLKDFKDTIIDNQNYEEDKIKLSLQAYCDEGFIIKGQQAIDNDGKVFDKSYEELINKEDMYIIPSSTIKGLVRNYCNKIYKTLYKDKDYIDNIFGIKANEKEEVKGKKGTIIFNDCKIYKNKTQIYNRIKIDKFTGGTKTGSLFKEELVTILKDNPINFTVSIDKRDKKAIALLILTFRDIGLGYITLGSGNNVGYGRFKGLSITLDGGEYKNVKIEFQNNNLIGDVEKIDHIISTLKE</sequence>
<protein>
    <submittedName>
        <fullName evidence="3">CRISPR-associated protein</fullName>
    </submittedName>
</protein>
<dbReference type="Proteomes" id="UP000472355">
    <property type="component" value="Unassembled WGS sequence"/>
</dbReference>
<dbReference type="InterPro" id="IPR005537">
    <property type="entry name" value="RAMP_III_fam"/>
</dbReference>
<dbReference type="AlphaFoldDB" id="A0A6M0SS50"/>